<dbReference type="Gene3D" id="3.20.20.70">
    <property type="entry name" value="Aldolase class I"/>
    <property type="match status" value="1"/>
</dbReference>
<evidence type="ECO:0000313" key="8">
    <source>
        <dbReference type="Proteomes" id="UP000255543"/>
    </source>
</evidence>
<keyword evidence="5 7" id="KW-0560">Oxidoreductase</keyword>
<evidence type="ECO:0000256" key="2">
    <source>
        <dbReference type="ARBA" id="ARBA00011048"/>
    </source>
</evidence>
<dbReference type="Gene3D" id="3.40.50.720">
    <property type="entry name" value="NAD(P)-binding Rossmann-like Domain"/>
    <property type="match status" value="1"/>
</dbReference>
<evidence type="ECO:0000256" key="1">
    <source>
        <dbReference type="ARBA" id="ARBA00001917"/>
    </source>
</evidence>
<evidence type="ECO:0000256" key="3">
    <source>
        <dbReference type="ARBA" id="ARBA00022630"/>
    </source>
</evidence>
<dbReference type="PANTHER" id="PTHR42917:SF2">
    <property type="entry name" value="2,4-DIENOYL-COA REDUCTASE [(2E)-ENOYL-COA-PRODUCING]"/>
    <property type="match status" value="1"/>
</dbReference>
<dbReference type="EMBL" id="UGEB01000001">
    <property type="protein sequence ID" value="STL04531.1"/>
    <property type="molecule type" value="Genomic_DNA"/>
</dbReference>
<keyword evidence="3" id="KW-0285">Flavoprotein</keyword>
<dbReference type="Proteomes" id="UP000255543">
    <property type="component" value="Unassembled WGS sequence"/>
</dbReference>
<dbReference type="EC" id="1.3.1.34" evidence="7"/>
<dbReference type="AlphaFoldDB" id="A0A377AD07"/>
<evidence type="ECO:0000259" key="6">
    <source>
        <dbReference type="Pfam" id="PF07992"/>
    </source>
</evidence>
<dbReference type="Gene3D" id="3.50.50.60">
    <property type="entry name" value="FAD/NAD(P)-binding domain"/>
    <property type="match status" value="1"/>
</dbReference>
<comment type="cofactor">
    <cofactor evidence="1">
        <name>FMN</name>
        <dbReference type="ChEBI" id="CHEBI:58210"/>
    </cofactor>
</comment>
<dbReference type="Pfam" id="PF07992">
    <property type="entry name" value="Pyr_redox_2"/>
    <property type="match status" value="1"/>
</dbReference>
<dbReference type="InterPro" id="IPR023753">
    <property type="entry name" value="FAD/NAD-binding_dom"/>
</dbReference>
<dbReference type="GO" id="GO:0033543">
    <property type="term" value="P:fatty acid beta-oxidation, unsaturated, even number, reductase/isomerase pathway"/>
    <property type="evidence" value="ECO:0007669"/>
    <property type="project" value="TreeGrafter"/>
</dbReference>
<dbReference type="PRINTS" id="PR00368">
    <property type="entry name" value="FADPNR"/>
</dbReference>
<feature type="domain" description="FAD/NAD(P)-binding" evidence="6">
    <location>
        <begin position="60"/>
        <end position="318"/>
    </location>
</feature>
<dbReference type="PANTHER" id="PTHR42917">
    <property type="entry name" value="2,4-DIENOYL-COA REDUCTASE"/>
    <property type="match status" value="1"/>
</dbReference>
<dbReference type="FunFam" id="3.50.50.60:FF:000113">
    <property type="entry name" value="NADPH-dependent 2,4-dienoyl-CoA reductase"/>
    <property type="match status" value="1"/>
</dbReference>
<accession>A0A377AD07</accession>
<organism evidence="7 8">
    <name type="scientific">Escherichia coli</name>
    <dbReference type="NCBI Taxonomy" id="562"/>
    <lineage>
        <taxon>Bacteria</taxon>
        <taxon>Pseudomonadati</taxon>
        <taxon>Pseudomonadota</taxon>
        <taxon>Gammaproteobacteria</taxon>
        <taxon>Enterobacterales</taxon>
        <taxon>Enterobacteriaceae</taxon>
        <taxon>Escherichia</taxon>
    </lineage>
</organism>
<keyword evidence="4" id="KW-0288">FMN</keyword>
<dbReference type="PRINTS" id="PR00411">
    <property type="entry name" value="PNDRDTASEI"/>
</dbReference>
<gene>
    <name evidence="7" type="primary">fadH_1</name>
    <name evidence="7" type="ORF">NCTC8179_06206</name>
</gene>
<evidence type="ECO:0000256" key="5">
    <source>
        <dbReference type="ARBA" id="ARBA00023002"/>
    </source>
</evidence>
<reference evidence="7 8" key="1">
    <citation type="submission" date="2018-06" db="EMBL/GenBank/DDBJ databases">
        <authorList>
            <consortium name="Pathogen Informatics"/>
            <person name="Doyle S."/>
        </authorList>
    </citation>
    <scope>NUCLEOTIDE SEQUENCE [LARGE SCALE GENOMIC DNA]</scope>
    <source>
        <strain evidence="7 8">NCTC8179</strain>
    </source>
</reference>
<sequence length="356" mass="38348">MRNCCQKRNRGEPDEINTCIGCNQACLDQIFVGKVTSCLVNPRACHETKMPILPAVQKKNLAVVGAGPAGLAFAINAAARGHQVTLFDAHSEIGGQFNIAKQIPGKEEFYETLRYYHRMIEVTGVTLKLNHTVTADQLQAFDETILASGIVPRVPPIDGIDHPKVLSYLDVLRDKAPVGNKVAIIGCGGIGFDTAMYLSQPGESTSQNIARFCNEWGIDSSLQQAGGLSPQGMQIPRSPRQIVMLQRKASKPGQGLGKTTGWIHRTTLLSRGVKMIPGVSYQKIDDDGLHVVINGETQVLAVDNVVICAGQEPNRALAQPLIDSGKTVHLIGGCDVAMELDARRAIAQGTRLALEI</sequence>
<dbReference type="GO" id="GO:0008670">
    <property type="term" value="F:2,4-dienoyl-CoA reductase (NADPH) activity"/>
    <property type="evidence" value="ECO:0007669"/>
    <property type="project" value="UniProtKB-EC"/>
</dbReference>
<dbReference type="InterPro" id="IPR036188">
    <property type="entry name" value="FAD/NAD-bd_sf"/>
</dbReference>
<name>A0A377AD07_ECOLX</name>
<evidence type="ECO:0000313" key="7">
    <source>
        <dbReference type="EMBL" id="STL04531.1"/>
    </source>
</evidence>
<dbReference type="SUPFAM" id="SSF51905">
    <property type="entry name" value="FAD/NAD(P)-binding domain"/>
    <property type="match status" value="1"/>
</dbReference>
<dbReference type="SUPFAM" id="SSF51971">
    <property type="entry name" value="Nucleotide-binding domain"/>
    <property type="match status" value="1"/>
</dbReference>
<proteinExistence type="inferred from homology"/>
<dbReference type="InterPro" id="IPR051793">
    <property type="entry name" value="NADH:flavin_oxidoreductase"/>
</dbReference>
<evidence type="ECO:0000256" key="4">
    <source>
        <dbReference type="ARBA" id="ARBA00022643"/>
    </source>
</evidence>
<comment type="similarity">
    <text evidence="2">In the N-terminal section; belongs to the NADH:flavin oxidoreductase/NADH oxidase family.</text>
</comment>
<dbReference type="InterPro" id="IPR013785">
    <property type="entry name" value="Aldolase_TIM"/>
</dbReference>
<protein>
    <submittedName>
        <fullName evidence="7">2,4-dienoyl-CoA reductase</fullName>
        <ecNumber evidence="7">1.3.1.34</ecNumber>
    </submittedName>
</protein>